<keyword evidence="1" id="KW-0812">Transmembrane</keyword>
<feature type="transmembrane region" description="Helical" evidence="1">
    <location>
        <begin position="6"/>
        <end position="26"/>
    </location>
</feature>
<evidence type="ECO:0000313" key="3">
    <source>
        <dbReference type="Proteomes" id="UP000255087"/>
    </source>
</evidence>
<dbReference type="Proteomes" id="UP000255087">
    <property type="component" value="Unassembled WGS sequence"/>
</dbReference>
<protein>
    <submittedName>
        <fullName evidence="2">Uncharacterized protein</fullName>
    </submittedName>
</protein>
<proteinExistence type="predicted"/>
<accession>A0A380QC52</accession>
<gene>
    <name evidence="2" type="ORF">NCTC8580_03595</name>
</gene>
<dbReference type="EMBL" id="UHJC01000001">
    <property type="protein sequence ID" value="SUP85324.1"/>
    <property type="molecule type" value="Genomic_DNA"/>
</dbReference>
<sequence>MAPFCVFYLFISLSLLRFFTPILSIFSSLPIKMRVVSQTSLYFCIH</sequence>
<keyword evidence="1" id="KW-0472">Membrane</keyword>
<keyword evidence="1" id="KW-1133">Transmembrane helix</keyword>
<organism evidence="2 3">
    <name type="scientific">Yersinia pseudotuberculosis</name>
    <dbReference type="NCBI Taxonomy" id="633"/>
    <lineage>
        <taxon>Bacteria</taxon>
        <taxon>Pseudomonadati</taxon>
        <taxon>Pseudomonadota</taxon>
        <taxon>Gammaproteobacteria</taxon>
        <taxon>Enterobacterales</taxon>
        <taxon>Yersiniaceae</taxon>
        <taxon>Yersinia</taxon>
    </lineage>
</organism>
<reference evidence="2 3" key="1">
    <citation type="submission" date="2018-06" db="EMBL/GenBank/DDBJ databases">
        <authorList>
            <consortium name="Pathogen Informatics"/>
            <person name="Doyle S."/>
        </authorList>
    </citation>
    <scope>NUCLEOTIDE SEQUENCE [LARGE SCALE GENOMIC DNA]</scope>
    <source>
        <strain evidence="2 3">NCTC8580</strain>
    </source>
</reference>
<dbReference type="AlphaFoldDB" id="A0A380QC52"/>
<evidence type="ECO:0000256" key="1">
    <source>
        <dbReference type="SAM" id="Phobius"/>
    </source>
</evidence>
<name>A0A380QC52_YERPU</name>
<evidence type="ECO:0000313" key="2">
    <source>
        <dbReference type="EMBL" id="SUP85324.1"/>
    </source>
</evidence>